<sequence length="143" mass="16662">MITTDTRHVQLLPCKIDMNGKAKVKELFESTVNTHMSECVRQPSSEFCAPKTRDGLFSATMRGRRLIGEDVKLPECYTGFILKDEKKRLTDDDERCFEVCGKFNSLRQWNLDQIPNERDKIQKAFDWLDISKIMHTDDVEQSE</sequence>
<name>A0A7I8VEB2_9ANNE</name>
<dbReference type="PANTHER" id="PTHR47204:SF1">
    <property type="entry name" value="RIBONUCLEASE H2 SUBUNIT C"/>
    <property type="match status" value="1"/>
</dbReference>
<dbReference type="Proteomes" id="UP000549394">
    <property type="component" value="Unassembled WGS sequence"/>
</dbReference>
<dbReference type="Gene3D" id="2.40.128.680">
    <property type="match status" value="1"/>
</dbReference>
<proteinExistence type="predicted"/>
<evidence type="ECO:0000313" key="1">
    <source>
        <dbReference type="EMBL" id="CAD5114715.1"/>
    </source>
</evidence>
<dbReference type="CDD" id="cd09271">
    <property type="entry name" value="RNase_H2-C"/>
    <property type="match status" value="1"/>
</dbReference>
<protein>
    <submittedName>
        <fullName evidence="1">DgyrCDS3758</fullName>
    </submittedName>
</protein>
<dbReference type="AlphaFoldDB" id="A0A7I8VEB2"/>
<reference evidence="1 2" key="1">
    <citation type="submission" date="2020-08" db="EMBL/GenBank/DDBJ databases">
        <authorList>
            <person name="Hejnol A."/>
        </authorList>
    </citation>
    <scope>NUCLEOTIDE SEQUENCE [LARGE SCALE GENOMIC DNA]</scope>
</reference>
<evidence type="ECO:0000313" key="2">
    <source>
        <dbReference type="Proteomes" id="UP000549394"/>
    </source>
</evidence>
<dbReference type="GO" id="GO:0006401">
    <property type="term" value="P:RNA catabolic process"/>
    <property type="evidence" value="ECO:0007669"/>
    <property type="project" value="InterPro"/>
</dbReference>
<gene>
    <name evidence="1" type="ORF">DGYR_LOCUS3538</name>
</gene>
<dbReference type="PANTHER" id="PTHR47204">
    <property type="entry name" value="OS02G0168900 PROTEIN"/>
    <property type="match status" value="1"/>
</dbReference>
<organism evidence="1 2">
    <name type="scientific">Dimorphilus gyrociliatus</name>
    <dbReference type="NCBI Taxonomy" id="2664684"/>
    <lineage>
        <taxon>Eukaryota</taxon>
        <taxon>Metazoa</taxon>
        <taxon>Spiralia</taxon>
        <taxon>Lophotrochozoa</taxon>
        <taxon>Annelida</taxon>
        <taxon>Polychaeta</taxon>
        <taxon>Polychaeta incertae sedis</taxon>
        <taxon>Dinophilidae</taxon>
        <taxon>Dimorphilus</taxon>
    </lineage>
</organism>
<keyword evidence="2" id="KW-1185">Reference proteome</keyword>
<dbReference type="Pfam" id="PF08615">
    <property type="entry name" value="RNase_H2_suC"/>
    <property type="match status" value="1"/>
</dbReference>
<dbReference type="InterPro" id="IPR013924">
    <property type="entry name" value="RNase_H2_suC"/>
</dbReference>
<dbReference type="GO" id="GO:0032299">
    <property type="term" value="C:ribonuclease H2 complex"/>
    <property type="evidence" value="ECO:0007669"/>
    <property type="project" value="InterPro"/>
</dbReference>
<dbReference type="OrthoDB" id="6222486at2759"/>
<comment type="caution">
    <text evidence="1">The sequence shown here is derived from an EMBL/GenBank/DDBJ whole genome shotgun (WGS) entry which is preliminary data.</text>
</comment>
<accession>A0A7I8VEB2</accession>
<dbReference type="EMBL" id="CAJFCJ010000005">
    <property type="protein sequence ID" value="CAD5114715.1"/>
    <property type="molecule type" value="Genomic_DNA"/>
</dbReference>